<evidence type="ECO:0000256" key="15">
    <source>
        <dbReference type="SAM" id="MobiDB-lite"/>
    </source>
</evidence>
<evidence type="ECO:0000256" key="2">
    <source>
        <dbReference type="ARBA" id="ARBA00012552"/>
    </source>
</evidence>
<dbReference type="GO" id="GO:0006364">
    <property type="term" value="P:rRNA processing"/>
    <property type="evidence" value="ECO:0007669"/>
    <property type="project" value="UniProtKB-KW"/>
</dbReference>
<dbReference type="InterPro" id="IPR014001">
    <property type="entry name" value="Helicase_ATP-bd"/>
</dbReference>
<comment type="similarity">
    <text evidence="11">Belongs to the DEAD box helicase family. DDX55/SPB4 subfamily.</text>
</comment>
<dbReference type="InterPro" id="IPR011545">
    <property type="entry name" value="DEAD/DEAH_box_helicase_dom"/>
</dbReference>
<comment type="caution">
    <text evidence="19">The sequence shown here is derived from an EMBL/GenBank/DDBJ whole genome shotgun (WGS) entry which is preliminary data.</text>
</comment>
<comment type="catalytic activity">
    <reaction evidence="12">
        <text>ATP + H2O = ADP + phosphate + H(+)</text>
        <dbReference type="Rhea" id="RHEA:13065"/>
        <dbReference type="ChEBI" id="CHEBI:15377"/>
        <dbReference type="ChEBI" id="CHEBI:15378"/>
        <dbReference type="ChEBI" id="CHEBI:30616"/>
        <dbReference type="ChEBI" id="CHEBI:43474"/>
        <dbReference type="ChEBI" id="CHEBI:456216"/>
        <dbReference type="EC" id="3.6.4.13"/>
    </reaction>
</comment>
<dbReference type="GO" id="GO:0005730">
    <property type="term" value="C:nucleolus"/>
    <property type="evidence" value="ECO:0007669"/>
    <property type="project" value="UniProtKB-SubCell"/>
</dbReference>
<keyword evidence="3" id="KW-0690">Ribosome biogenesis</keyword>
<evidence type="ECO:0000256" key="10">
    <source>
        <dbReference type="ARBA" id="ARBA00023054"/>
    </source>
</evidence>
<keyword evidence="10" id="KW-0175">Coiled coil</keyword>
<dbReference type="Proteomes" id="UP000274822">
    <property type="component" value="Unassembled WGS sequence"/>
</dbReference>
<dbReference type="SMART" id="SM01178">
    <property type="entry name" value="DUF4217"/>
    <property type="match status" value="1"/>
</dbReference>
<dbReference type="InterPro" id="IPR014014">
    <property type="entry name" value="RNA_helicase_DEAD_Q_motif"/>
</dbReference>
<dbReference type="FunFam" id="3.40.50.300:FF:000877">
    <property type="entry name" value="RNA helicase"/>
    <property type="match status" value="1"/>
</dbReference>
<dbReference type="Pfam" id="PF00270">
    <property type="entry name" value="DEAD"/>
    <property type="match status" value="1"/>
</dbReference>
<feature type="domain" description="Helicase C-terminal" evidence="17">
    <location>
        <begin position="256"/>
        <end position="430"/>
    </location>
</feature>
<dbReference type="AlphaFoldDB" id="A0A433QYG7"/>
<feature type="compositionally biased region" description="Basic and acidic residues" evidence="15">
    <location>
        <begin position="567"/>
        <end position="604"/>
    </location>
</feature>
<keyword evidence="4" id="KW-0698">rRNA processing</keyword>
<dbReference type="PROSITE" id="PS51195">
    <property type="entry name" value="Q_MOTIF"/>
    <property type="match status" value="1"/>
</dbReference>
<dbReference type="Gene3D" id="3.40.50.300">
    <property type="entry name" value="P-loop containing nucleotide triphosphate hydrolases"/>
    <property type="match status" value="2"/>
</dbReference>
<dbReference type="InterPro" id="IPR027417">
    <property type="entry name" value="P-loop_NTPase"/>
</dbReference>
<dbReference type="Pfam" id="PF00271">
    <property type="entry name" value="Helicase_C"/>
    <property type="match status" value="1"/>
</dbReference>
<dbReference type="GO" id="GO:0005829">
    <property type="term" value="C:cytosol"/>
    <property type="evidence" value="ECO:0007669"/>
    <property type="project" value="TreeGrafter"/>
</dbReference>
<dbReference type="InterPro" id="IPR050079">
    <property type="entry name" value="DEAD_box_RNA_helicase"/>
</dbReference>
<evidence type="ECO:0000256" key="14">
    <source>
        <dbReference type="RuleBase" id="RU000492"/>
    </source>
</evidence>
<dbReference type="Pfam" id="PF23681">
    <property type="entry name" value="CTT_SPB4"/>
    <property type="match status" value="1"/>
</dbReference>
<dbReference type="PANTHER" id="PTHR47959:SF1">
    <property type="entry name" value="ATP-DEPENDENT RNA HELICASE DBPA"/>
    <property type="match status" value="1"/>
</dbReference>
<dbReference type="PROSITE" id="PS51194">
    <property type="entry name" value="HELICASE_CTER"/>
    <property type="match status" value="1"/>
</dbReference>
<comment type="subcellular location">
    <subcellularLocation>
        <location evidence="1">Nucleus</location>
        <location evidence="1">Nucleolus</location>
    </subcellularLocation>
</comment>
<evidence type="ECO:0000256" key="11">
    <source>
        <dbReference type="ARBA" id="ARBA00038002"/>
    </source>
</evidence>
<accession>A0A433QYG7</accession>
<sequence>MAHTPPNHAGKWGDLEPTLSQPTLDTLSAMGFTQMTPVQAGAIPLFMKNKDVVVEAVTGSGKTLAFVIPIIEKLVHREHPLQGHEIGAIVVTPTRELAQQIHSVFTLFLCDHPNAANLTHALFIGGTSPLSTDALRFRTSDPKILVGTPGRLEELLKTKGLINTRELEVLVLDEADRLLDMGFAGQLAGIIAQLPKQRRTGLFSATMTDALGELVRAGLRNPVRIVVKVEDLERREERRTPASLTIGYVICEPDQKLAQAVRILLREQQQLDVKGARKFIVYFATCACVDYFYKILSKLPQLKPFSVHSLHGQMEIKRRTATYTTFTSLPPTTPALLLCTDVASRGLDIPDVDFVLQMDPPQDPKVFTHRCGRTARAGRAGCAVVLLNKGREETYVDFLKLRKIPLRPFSYLLSDLTAHAPPPTAPEEEAALPPEEDLGNDTLLDSVRRVVLMDRDHHERGVKAFVSYVRAYSKHEASYIFRVRDLELGRVARGFGLLKLPKMPELKDYKYEYEAKDVNFDTYKYADKVREKQRMKKLAEEKAKRVKALDGAPPTSAKQKKATHGAWSEKTEAKERKEERRAKKERKREFLRNEKRKAEGKGGGEDEGDRDEEDEWTELQREERLAKKVRTRRMGKEEFEREIEEGSGDDGSDF</sequence>
<keyword evidence="6 14" id="KW-0378">Hydrolase</keyword>
<protein>
    <recommendedName>
        <fullName evidence="2">RNA helicase</fullName>
        <ecNumber evidence="2">3.6.4.13</ecNumber>
    </recommendedName>
</protein>
<evidence type="ECO:0000313" key="20">
    <source>
        <dbReference type="Proteomes" id="UP000274822"/>
    </source>
</evidence>
<evidence type="ECO:0000256" key="8">
    <source>
        <dbReference type="ARBA" id="ARBA00022840"/>
    </source>
</evidence>
<keyword evidence="9" id="KW-0694">RNA-binding</keyword>
<dbReference type="EC" id="3.6.4.13" evidence="2"/>
<evidence type="ECO:0000256" key="12">
    <source>
        <dbReference type="ARBA" id="ARBA00047984"/>
    </source>
</evidence>
<dbReference type="GO" id="GO:0003724">
    <property type="term" value="F:RNA helicase activity"/>
    <property type="evidence" value="ECO:0007669"/>
    <property type="project" value="UniProtKB-EC"/>
</dbReference>
<dbReference type="InterPro" id="IPR025313">
    <property type="entry name" value="SPB4-like_CTE"/>
</dbReference>
<proteinExistence type="inferred from homology"/>
<dbReference type="PROSITE" id="PS51192">
    <property type="entry name" value="HELICASE_ATP_BIND_1"/>
    <property type="match status" value="1"/>
</dbReference>
<feature type="short sequence motif" description="Q motif" evidence="13">
    <location>
        <begin position="12"/>
        <end position="40"/>
    </location>
</feature>
<evidence type="ECO:0000256" key="13">
    <source>
        <dbReference type="PROSITE-ProRule" id="PRU00552"/>
    </source>
</evidence>
<dbReference type="PROSITE" id="PS00039">
    <property type="entry name" value="DEAD_ATP_HELICASE"/>
    <property type="match status" value="1"/>
</dbReference>
<feature type="domain" description="Helicase ATP-binding" evidence="16">
    <location>
        <begin position="43"/>
        <end position="225"/>
    </location>
</feature>
<evidence type="ECO:0000256" key="1">
    <source>
        <dbReference type="ARBA" id="ARBA00004604"/>
    </source>
</evidence>
<dbReference type="CDD" id="cd18787">
    <property type="entry name" value="SF2_C_DEAD"/>
    <property type="match status" value="1"/>
</dbReference>
<evidence type="ECO:0000259" key="18">
    <source>
        <dbReference type="PROSITE" id="PS51195"/>
    </source>
</evidence>
<evidence type="ECO:0000256" key="7">
    <source>
        <dbReference type="ARBA" id="ARBA00022806"/>
    </source>
</evidence>
<evidence type="ECO:0000256" key="3">
    <source>
        <dbReference type="ARBA" id="ARBA00022517"/>
    </source>
</evidence>
<evidence type="ECO:0000313" key="19">
    <source>
        <dbReference type="EMBL" id="RUS34804.1"/>
    </source>
</evidence>
<keyword evidence="8 14" id="KW-0067">ATP-binding</keyword>
<dbReference type="Pfam" id="PF13959">
    <property type="entry name" value="CTE_SPB4"/>
    <property type="match status" value="1"/>
</dbReference>
<dbReference type="SMART" id="SM00490">
    <property type="entry name" value="HELICc"/>
    <property type="match status" value="1"/>
</dbReference>
<dbReference type="PANTHER" id="PTHR47959">
    <property type="entry name" value="ATP-DEPENDENT RNA HELICASE RHLE-RELATED"/>
    <property type="match status" value="1"/>
</dbReference>
<dbReference type="EMBL" id="RBNJ01000328">
    <property type="protein sequence ID" value="RUS34804.1"/>
    <property type="molecule type" value="Genomic_DNA"/>
</dbReference>
<evidence type="ECO:0000259" key="17">
    <source>
        <dbReference type="PROSITE" id="PS51194"/>
    </source>
</evidence>
<dbReference type="InterPro" id="IPR056330">
    <property type="entry name" value="CTT_SPB4"/>
</dbReference>
<feature type="compositionally biased region" description="Acidic residues" evidence="15">
    <location>
        <begin position="605"/>
        <end position="617"/>
    </location>
</feature>
<dbReference type="SUPFAM" id="SSF52540">
    <property type="entry name" value="P-loop containing nucleoside triphosphate hydrolases"/>
    <property type="match status" value="2"/>
</dbReference>
<keyword evidence="20" id="KW-1185">Reference proteome</keyword>
<reference evidence="19 20" key="1">
    <citation type="journal article" date="2018" name="New Phytol.">
        <title>Phylogenomics of Endogonaceae and evolution of mycorrhizas within Mucoromycota.</title>
        <authorList>
            <person name="Chang Y."/>
            <person name="Desiro A."/>
            <person name="Na H."/>
            <person name="Sandor L."/>
            <person name="Lipzen A."/>
            <person name="Clum A."/>
            <person name="Barry K."/>
            <person name="Grigoriev I.V."/>
            <person name="Martin F.M."/>
            <person name="Stajich J.E."/>
            <person name="Smith M.E."/>
            <person name="Bonito G."/>
            <person name="Spatafora J.W."/>
        </authorList>
    </citation>
    <scope>NUCLEOTIDE SEQUENCE [LARGE SCALE GENOMIC DNA]</scope>
    <source>
        <strain evidence="19 20">AD002</strain>
    </source>
</reference>
<dbReference type="CDD" id="cd17960">
    <property type="entry name" value="DEADc_DDX55"/>
    <property type="match status" value="1"/>
</dbReference>
<feature type="compositionally biased region" description="Acidic residues" evidence="15">
    <location>
        <begin position="640"/>
        <end position="654"/>
    </location>
</feature>
<feature type="domain" description="DEAD-box RNA helicase Q" evidence="18">
    <location>
        <begin position="12"/>
        <end position="40"/>
    </location>
</feature>
<dbReference type="GO" id="GO:0016887">
    <property type="term" value="F:ATP hydrolysis activity"/>
    <property type="evidence" value="ECO:0007669"/>
    <property type="project" value="RHEA"/>
</dbReference>
<feature type="region of interest" description="Disordered" evidence="15">
    <location>
        <begin position="540"/>
        <end position="654"/>
    </location>
</feature>
<evidence type="ECO:0000256" key="4">
    <source>
        <dbReference type="ARBA" id="ARBA00022552"/>
    </source>
</evidence>
<keyword evidence="5 14" id="KW-0547">Nucleotide-binding</keyword>
<evidence type="ECO:0000256" key="9">
    <source>
        <dbReference type="ARBA" id="ARBA00022884"/>
    </source>
</evidence>
<dbReference type="GO" id="GO:0005524">
    <property type="term" value="F:ATP binding"/>
    <property type="evidence" value="ECO:0007669"/>
    <property type="project" value="UniProtKB-KW"/>
</dbReference>
<dbReference type="InterPro" id="IPR000629">
    <property type="entry name" value="RNA-helicase_DEAD-box_CS"/>
</dbReference>
<evidence type="ECO:0000256" key="6">
    <source>
        <dbReference type="ARBA" id="ARBA00022801"/>
    </source>
</evidence>
<gene>
    <name evidence="19" type="ORF">BC938DRAFT_478436</name>
</gene>
<organism evidence="19 20">
    <name type="scientific">Jimgerdemannia flammicorona</name>
    <dbReference type="NCBI Taxonomy" id="994334"/>
    <lineage>
        <taxon>Eukaryota</taxon>
        <taxon>Fungi</taxon>
        <taxon>Fungi incertae sedis</taxon>
        <taxon>Mucoromycota</taxon>
        <taxon>Mucoromycotina</taxon>
        <taxon>Endogonomycetes</taxon>
        <taxon>Endogonales</taxon>
        <taxon>Endogonaceae</taxon>
        <taxon>Jimgerdemannia</taxon>
    </lineage>
</organism>
<keyword evidence="7 14" id="KW-0347">Helicase</keyword>
<dbReference type="GO" id="GO:0003723">
    <property type="term" value="F:RNA binding"/>
    <property type="evidence" value="ECO:0007669"/>
    <property type="project" value="UniProtKB-KW"/>
</dbReference>
<dbReference type="SMART" id="SM00487">
    <property type="entry name" value="DEXDc"/>
    <property type="match status" value="1"/>
</dbReference>
<evidence type="ECO:0000259" key="16">
    <source>
        <dbReference type="PROSITE" id="PS51192"/>
    </source>
</evidence>
<dbReference type="InterPro" id="IPR001650">
    <property type="entry name" value="Helicase_C-like"/>
</dbReference>
<name>A0A433QYG7_9FUNG</name>
<evidence type="ECO:0000256" key="5">
    <source>
        <dbReference type="ARBA" id="ARBA00022741"/>
    </source>
</evidence>